<dbReference type="RefSeq" id="WP_230792520.1">
    <property type="nucleotide sequence ID" value="NZ_JAJNCO010000024.1"/>
</dbReference>
<evidence type="ECO:0000256" key="5">
    <source>
        <dbReference type="ARBA" id="ARBA00023136"/>
    </source>
</evidence>
<feature type="transmembrane region" description="Helical" evidence="6">
    <location>
        <begin position="16"/>
        <end position="34"/>
    </location>
</feature>
<feature type="transmembrane region" description="Helical" evidence="6">
    <location>
        <begin position="113"/>
        <end position="132"/>
    </location>
</feature>
<feature type="transmembrane region" description="Helical" evidence="6">
    <location>
        <begin position="86"/>
        <end position="107"/>
    </location>
</feature>
<evidence type="ECO:0000256" key="6">
    <source>
        <dbReference type="SAM" id="Phobius"/>
    </source>
</evidence>
<dbReference type="InterPro" id="IPR011701">
    <property type="entry name" value="MFS"/>
</dbReference>
<dbReference type="PROSITE" id="PS50850">
    <property type="entry name" value="MFS"/>
    <property type="match status" value="1"/>
</dbReference>
<feature type="domain" description="Major facilitator superfamily (MFS) profile" evidence="7">
    <location>
        <begin position="20"/>
        <end position="391"/>
    </location>
</feature>
<dbReference type="PANTHER" id="PTHR43124">
    <property type="entry name" value="PURINE EFFLUX PUMP PBUE"/>
    <property type="match status" value="1"/>
</dbReference>
<dbReference type="Gene3D" id="1.20.1250.20">
    <property type="entry name" value="MFS general substrate transporter like domains"/>
    <property type="match status" value="1"/>
</dbReference>
<organism evidence="8 9">
    <name type="scientific">Rhodococcus rhodochrous</name>
    <dbReference type="NCBI Taxonomy" id="1829"/>
    <lineage>
        <taxon>Bacteria</taxon>
        <taxon>Bacillati</taxon>
        <taxon>Actinomycetota</taxon>
        <taxon>Actinomycetes</taxon>
        <taxon>Mycobacteriales</taxon>
        <taxon>Nocardiaceae</taxon>
        <taxon>Rhodococcus</taxon>
    </lineage>
</organism>
<accession>A0AAW4XNC3</accession>
<keyword evidence="2" id="KW-1003">Cell membrane</keyword>
<protein>
    <submittedName>
        <fullName evidence="8">MFS transporter</fullName>
    </submittedName>
</protein>
<evidence type="ECO:0000256" key="2">
    <source>
        <dbReference type="ARBA" id="ARBA00022475"/>
    </source>
</evidence>
<dbReference type="InterPro" id="IPR036259">
    <property type="entry name" value="MFS_trans_sf"/>
</dbReference>
<comment type="subcellular location">
    <subcellularLocation>
        <location evidence="1">Cell membrane</location>
        <topology evidence="1">Multi-pass membrane protein</topology>
    </subcellularLocation>
</comment>
<feature type="transmembrane region" description="Helical" evidence="6">
    <location>
        <begin position="215"/>
        <end position="235"/>
    </location>
</feature>
<gene>
    <name evidence="8" type="ORF">LQ384_26035</name>
</gene>
<comment type="caution">
    <text evidence="8">The sequence shown here is derived from an EMBL/GenBank/DDBJ whole genome shotgun (WGS) entry which is preliminary data.</text>
</comment>
<evidence type="ECO:0000259" key="7">
    <source>
        <dbReference type="PROSITE" id="PS50850"/>
    </source>
</evidence>
<feature type="transmembrane region" description="Helical" evidence="6">
    <location>
        <begin position="368"/>
        <end position="387"/>
    </location>
</feature>
<dbReference type="GO" id="GO:0022857">
    <property type="term" value="F:transmembrane transporter activity"/>
    <property type="evidence" value="ECO:0007669"/>
    <property type="project" value="InterPro"/>
</dbReference>
<keyword evidence="5 6" id="KW-0472">Membrane</keyword>
<feature type="transmembrane region" description="Helical" evidence="6">
    <location>
        <begin position="144"/>
        <end position="166"/>
    </location>
</feature>
<feature type="transmembrane region" description="Helical" evidence="6">
    <location>
        <begin position="241"/>
        <end position="266"/>
    </location>
</feature>
<feature type="transmembrane region" description="Helical" evidence="6">
    <location>
        <begin position="54"/>
        <end position="74"/>
    </location>
</feature>
<reference evidence="8" key="1">
    <citation type="submission" date="2021-11" db="EMBL/GenBank/DDBJ databases">
        <title>Development of a sustainable strategy for remediation of hydrocarbon-contaminated territories based on the waste exchange concept.</title>
        <authorList>
            <person name="Elkin A."/>
        </authorList>
    </citation>
    <scope>NUCLEOTIDE SEQUENCE</scope>
    <source>
        <strain evidence="8">IEGM 757</strain>
    </source>
</reference>
<dbReference type="EMBL" id="JAJNCO010000024">
    <property type="protein sequence ID" value="MCD2114568.1"/>
    <property type="molecule type" value="Genomic_DNA"/>
</dbReference>
<proteinExistence type="predicted"/>
<dbReference type="Pfam" id="PF07690">
    <property type="entry name" value="MFS_1"/>
    <property type="match status" value="1"/>
</dbReference>
<dbReference type="GO" id="GO:0005886">
    <property type="term" value="C:plasma membrane"/>
    <property type="evidence" value="ECO:0007669"/>
    <property type="project" value="UniProtKB-SubCell"/>
</dbReference>
<evidence type="ECO:0000256" key="3">
    <source>
        <dbReference type="ARBA" id="ARBA00022692"/>
    </source>
</evidence>
<name>A0AAW4XNC3_RHORH</name>
<keyword evidence="4 6" id="KW-1133">Transmembrane helix</keyword>
<feature type="transmembrane region" description="Helical" evidence="6">
    <location>
        <begin position="302"/>
        <end position="322"/>
    </location>
</feature>
<dbReference type="AlphaFoldDB" id="A0AAW4XNC3"/>
<sequence length="411" mass="41973">MTETKTPTVLARQEKLPLGGLVVLAATGFLTVMLETVPSGILPAISDGLLIAESAAGQLVTIYAIGSIVGAIPIISATMGWPRRRLLVASLGGFAVTTAIVAVAPWFQLTLVARFLTGIFAGVTWGIIAGYASRITPARIRGRGMTIALAGAPTALAIGTPIGTLVAEMVGWRLTFLMLALFAVVILVWALIVLPSVPGQAAGQQTSVVDAVRRPGVVAVIVASVLFIMGHYVLYAYNSAFILPIEGVQVGAFLLVFGLASLVSLWSAGMLVDHHLRGFMLVSLVAFGVALVALGVISGSTIAVYVAAAVWGLGFGGASGPGPQKALVDAAGDAVDAAQAVLVTGWNIGIALGGIIGGVTLEAVDVGALPWAALVFILAAFIIVMTGRRNAFPARPMVIGSAPARRAEAPS</sequence>
<evidence type="ECO:0000256" key="4">
    <source>
        <dbReference type="ARBA" id="ARBA00022989"/>
    </source>
</evidence>
<dbReference type="SUPFAM" id="SSF103473">
    <property type="entry name" value="MFS general substrate transporter"/>
    <property type="match status" value="1"/>
</dbReference>
<evidence type="ECO:0000256" key="1">
    <source>
        <dbReference type="ARBA" id="ARBA00004651"/>
    </source>
</evidence>
<dbReference type="PANTHER" id="PTHR43124:SF3">
    <property type="entry name" value="CHLORAMPHENICOL EFFLUX PUMP RV0191"/>
    <property type="match status" value="1"/>
</dbReference>
<feature type="transmembrane region" description="Helical" evidence="6">
    <location>
        <begin position="334"/>
        <end position="356"/>
    </location>
</feature>
<dbReference type="Proteomes" id="UP001198630">
    <property type="component" value="Unassembled WGS sequence"/>
</dbReference>
<dbReference type="CDD" id="cd17324">
    <property type="entry name" value="MFS_NepI_like"/>
    <property type="match status" value="1"/>
</dbReference>
<evidence type="ECO:0000313" key="9">
    <source>
        <dbReference type="Proteomes" id="UP001198630"/>
    </source>
</evidence>
<dbReference type="InterPro" id="IPR050189">
    <property type="entry name" value="MFS_Efflux_Transporters"/>
</dbReference>
<dbReference type="InterPro" id="IPR020846">
    <property type="entry name" value="MFS_dom"/>
</dbReference>
<feature type="transmembrane region" description="Helical" evidence="6">
    <location>
        <begin position="172"/>
        <end position="194"/>
    </location>
</feature>
<keyword evidence="3 6" id="KW-0812">Transmembrane</keyword>
<evidence type="ECO:0000313" key="8">
    <source>
        <dbReference type="EMBL" id="MCD2114568.1"/>
    </source>
</evidence>